<protein>
    <submittedName>
        <fullName evidence="3">SDR family oxidoreductase</fullName>
    </submittedName>
</protein>
<evidence type="ECO:0000313" key="3">
    <source>
        <dbReference type="EMBL" id="RHW30774.1"/>
    </source>
</evidence>
<keyword evidence="2" id="KW-0560">Oxidoreductase</keyword>
<evidence type="ECO:0000313" key="4">
    <source>
        <dbReference type="Proteomes" id="UP000285456"/>
    </source>
</evidence>
<dbReference type="EMBL" id="QWEH01000011">
    <property type="protein sequence ID" value="RHW30774.1"/>
    <property type="molecule type" value="Genomic_DNA"/>
</dbReference>
<accession>A0A417YDS7</accession>
<evidence type="ECO:0000256" key="2">
    <source>
        <dbReference type="ARBA" id="ARBA00023002"/>
    </source>
</evidence>
<dbReference type="PRINTS" id="PR00081">
    <property type="entry name" value="GDHRDH"/>
</dbReference>
<dbReference type="PRINTS" id="PR00080">
    <property type="entry name" value="SDRFAMILY"/>
</dbReference>
<dbReference type="GO" id="GO:0016491">
    <property type="term" value="F:oxidoreductase activity"/>
    <property type="evidence" value="ECO:0007669"/>
    <property type="project" value="UniProtKB-KW"/>
</dbReference>
<name>A0A417YDS7_9BACI</name>
<dbReference type="InterPro" id="IPR036291">
    <property type="entry name" value="NAD(P)-bd_dom_sf"/>
</dbReference>
<dbReference type="FunFam" id="3.40.50.720:FF:000084">
    <property type="entry name" value="Short-chain dehydrogenase reductase"/>
    <property type="match status" value="1"/>
</dbReference>
<evidence type="ECO:0000256" key="1">
    <source>
        <dbReference type="ARBA" id="ARBA00006484"/>
    </source>
</evidence>
<comment type="similarity">
    <text evidence="1">Belongs to the short-chain dehydrogenases/reductases (SDR) family.</text>
</comment>
<dbReference type="RefSeq" id="WP_118889782.1">
    <property type="nucleotide sequence ID" value="NZ_PHUT01000011.1"/>
</dbReference>
<proteinExistence type="inferred from homology"/>
<reference evidence="3 4" key="1">
    <citation type="journal article" date="2007" name="Int. J. Syst. Evol. Microbiol.">
        <title>Oceanobacillus profundus sp. nov., isolated from a deep-sea sediment core.</title>
        <authorList>
            <person name="Kim Y.G."/>
            <person name="Choi D.H."/>
            <person name="Hyun S."/>
            <person name="Cho B.C."/>
        </authorList>
    </citation>
    <scope>NUCLEOTIDE SEQUENCE [LARGE SCALE GENOMIC DNA]</scope>
    <source>
        <strain evidence="3 4">DSM 18246</strain>
    </source>
</reference>
<keyword evidence="4" id="KW-1185">Reference proteome</keyword>
<dbReference type="SUPFAM" id="SSF51735">
    <property type="entry name" value="NAD(P)-binding Rossmann-fold domains"/>
    <property type="match status" value="1"/>
</dbReference>
<dbReference type="Proteomes" id="UP000285456">
    <property type="component" value="Unassembled WGS sequence"/>
</dbReference>
<gene>
    <name evidence="3" type="ORF">D1B32_15215</name>
</gene>
<dbReference type="GO" id="GO:0008206">
    <property type="term" value="P:bile acid metabolic process"/>
    <property type="evidence" value="ECO:0007669"/>
    <property type="project" value="UniProtKB-ARBA"/>
</dbReference>
<dbReference type="OrthoDB" id="9803333at2"/>
<organism evidence="3 4">
    <name type="scientific">Oceanobacillus profundus</name>
    <dbReference type="NCBI Taxonomy" id="372463"/>
    <lineage>
        <taxon>Bacteria</taxon>
        <taxon>Bacillati</taxon>
        <taxon>Bacillota</taxon>
        <taxon>Bacilli</taxon>
        <taxon>Bacillales</taxon>
        <taxon>Bacillaceae</taxon>
        <taxon>Oceanobacillus</taxon>
    </lineage>
</organism>
<dbReference type="PANTHER" id="PTHR43477">
    <property type="entry name" value="DIHYDROANTICAPSIN 7-DEHYDROGENASE"/>
    <property type="match status" value="1"/>
</dbReference>
<dbReference type="CDD" id="cd05233">
    <property type="entry name" value="SDR_c"/>
    <property type="match status" value="1"/>
</dbReference>
<dbReference type="PANTHER" id="PTHR43477:SF1">
    <property type="entry name" value="DIHYDROANTICAPSIN 7-DEHYDROGENASE"/>
    <property type="match status" value="1"/>
</dbReference>
<dbReference type="Pfam" id="PF13561">
    <property type="entry name" value="adh_short_C2"/>
    <property type="match status" value="1"/>
</dbReference>
<dbReference type="InterPro" id="IPR002347">
    <property type="entry name" value="SDR_fam"/>
</dbReference>
<dbReference type="Gene3D" id="3.40.50.720">
    <property type="entry name" value="NAD(P)-binding Rossmann-like Domain"/>
    <property type="match status" value="1"/>
</dbReference>
<comment type="caution">
    <text evidence="3">The sequence shown here is derived from an EMBL/GenBank/DDBJ whole genome shotgun (WGS) entry which is preliminary data.</text>
</comment>
<sequence length="248" mass="26650">MKQKEKVFIVTGAGGGMGNEVVSTLLSEGSIVVGIDISLEGMAHITHNNFRQEEVNLLDGNRIKEVFKQIFETYGKIDGLVNLAGIAQSSTPIEDVSLDFWNKIIGINATSIFLTCKEAVSYMKKQEGGAIINVGSVSVARPRPGLQSYIATKGAVEAFSRALAIEVAQDKIRVNVLHPGPAETQMLVQFPSEKDQENGLTLDDFKMSVPLGELIKPTDIAEAISYLLSDGAKMVTGTTLHVDGGRSL</sequence>
<dbReference type="AlphaFoldDB" id="A0A417YDS7"/>
<dbReference type="InterPro" id="IPR051122">
    <property type="entry name" value="SDR_DHRS6-like"/>
</dbReference>